<name>A0A445LX63_GLYSO</name>
<evidence type="ECO:0000313" key="2">
    <source>
        <dbReference type="Proteomes" id="UP000289340"/>
    </source>
</evidence>
<gene>
    <name evidence="1" type="ORF">D0Y65_000078</name>
</gene>
<dbReference type="EMBL" id="QZWG01000001">
    <property type="protein sequence ID" value="RZC27853.1"/>
    <property type="molecule type" value="Genomic_DNA"/>
</dbReference>
<accession>A0A445LX63</accession>
<evidence type="ECO:0000313" key="1">
    <source>
        <dbReference type="EMBL" id="RZC27853.1"/>
    </source>
</evidence>
<sequence>MRNRIKKKKKKVQSMDPTIKSQSGCYLELSESDCYLLGEGTIERRENDTIHLIFQGHIMNQSIHQQFTNKHVLHSFTTFMH</sequence>
<protein>
    <submittedName>
        <fullName evidence="1">Uncharacterized protein</fullName>
    </submittedName>
</protein>
<comment type="caution">
    <text evidence="1">The sequence shown here is derived from an EMBL/GenBank/DDBJ whole genome shotgun (WGS) entry which is preliminary data.</text>
</comment>
<dbReference type="AlphaFoldDB" id="A0A445LX63"/>
<reference evidence="1 2" key="1">
    <citation type="submission" date="2018-09" db="EMBL/GenBank/DDBJ databases">
        <title>A high-quality reference genome of wild soybean provides a powerful tool to mine soybean genomes.</title>
        <authorList>
            <person name="Xie M."/>
            <person name="Chung C.Y.L."/>
            <person name="Li M.-W."/>
            <person name="Wong F.-L."/>
            <person name="Chan T.-F."/>
            <person name="Lam H.-M."/>
        </authorList>
    </citation>
    <scope>NUCLEOTIDE SEQUENCE [LARGE SCALE GENOMIC DNA]</scope>
    <source>
        <strain evidence="2">cv. W05</strain>
        <tissue evidence="1">Hypocotyl of etiolated seedlings</tissue>
    </source>
</reference>
<organism evidence="1 2">
    <name type="scientific">Glycine soja</name>
    <name type="common">Wild soybean</name>
    <dbReference type="NCBI Taxonomy" id="3848"/>
    <lineage>
        <taxon>Eukaryota</taxon>
        <taxon>Viridiplantae</taxon>
        <taxon>Streptophyta</taxon>
        <taxon>Embryophyta</taxon>
        <taxon>Tracheophyta</taxon>
        <taxon>Spermatophyta</taxon>
        <taxon>Magnoliopsida</taxon>
        <taxon>eudicotyledons</taxon>
        <taxon>Gunneridae</taxon>
        <taxon>Pentapetalae</taxon>
        <taxon>rosids</taxon>
        <taxon>fabids</taxon>
        <taxon>Fabales</taxon>
        <taxon>Fabaceae</taxon>
        <taxon>Papilionoideae</taxon>
        <taxon>50 kb inversion clade</taxon>
        <taxon>NPAAA clade</taxon>
        <taxon>indigoferoid/millettioid clade</taxon>
        <taxon>Phaseoleae</taxon>
        <taxon>Glycine</taxon>
        <taxon>Glycine subgen. Soja</taxon>
    </lineage>
</organism>
<dbReference type="Proteomes" id="UP000289340">
    <property type="component" value="Chromosome 1"/>
</dbReference>
<keyword evidence="2" id="KW-1185">Reference proteome</keyword>
<proteinExistence type="predicted"/>